<keyword evidence="10" id="KW-1133">Transmembrane helix</keyword>
<reference evidence="12 13" key="1">
    <citation type="journal article" date="2019" name="Plant Biotechnol. J.">
        <title>The red bayberry genome and genetic basis of sex determination.</title>
        <authorList>
            <person name="Jia H.M."/>
            <person name="Jia H.J."/>
            <person name="Cai Q.L."/>
            <person name="Wang Y."/>
            <person name="Zhao H.B."/>
            <person name="Yang W.F."/>
            <person name="Wang G.Y."/>
            <person name="Li Y.H."/>
            <person name="Zhan D.L."/>
            <person name="Shen Y.T."/>
            <person name="Niu Q.F."/>
            <person name="Chang L."/>
            <person name="Qiu J."/>
            <person name="Zhao L."/>
            <person name="Xie H.B."/>
            <person name="Fu W.Y."/>
            <person name="Jin J."/>
            <person name="Li X.W."/>
            <person name="Jiao Y."/>
            <person name="Zhou C.C."/>
            <person name="Tu T."/>
            <person name="Chai C.Y."/>
            <person name="Gao J.L."/>
            <person name="Fan L.J."/>
            <person name="van de Weg E."/>
            <person name="Wang J.Y."/>
            <person name="Gao Z.S."/>
        </authorList>
    </citation>
    <scope>NUCLEOTIDE SEQUENCE [LARGE SCALE GENOMIC DNA]</scope>
    <source>
        <tissue evidence="12">Leaves</tissue>
    </source>
</reference>
<dbReference type="SUPFAM" id="SSF51182">
    <property type="entry name" value="RmlC-like cupins"/>
    <property type="match status" value="1"/>
</dbReference>
<proteinExistence type="inferred from homology"/>
<evidence type="ECO:0000256" key="5">
    <source>
        <dbReference type="ARBA" id="ARBA00022723"/>
    </source>
</evidence>
<comment type="caution">
    <text evidence="12">The sequence shown here is derived from an EMBL/GenBank/DDBJ whole genome shotgun (WGS) entry which is preliminary data.</text>
</comment>
<dbReference type="EMBL" id="RXIC02000026">
    <property type="protein sequence ID" value="KAB1203743.1"/>
    <property type="molecule type" value="Genomic_DNA"/>
</dbReference>
<dbReference type="PANTHER" id="PTHR31238">
    <property type="entry name" value="GERMIN-LIKE PROTEIN SUBFAMILY 3 MEMBER 3"/>
    <property type="match status" value="1"/>
</dbReference>
<evidence type="ECO:0000259" key="11">
    <source>
        <dbReference type="SMART" id="SM00835"/>
    </source>
</evidence>
<evidence type="ECO:0000256" key="4">
    <source>
        <dbReference type="ARBA" id="ARBA00022525"/>
    </source>
</evidence>
<evidence type="ECO:0000256" key="6">
    <source>
        <dbReference type="ARBA" id="ARBA00023180"/>
    </source>
</evidence>
<keyword evidence="4 9" id="KW-0964">Secreted</keyword>
<dbReference type="PRINTS" id="PR00325">
    <property type="entry name" value="GERMIN"/>
</dbReference>
<evidence type="ECO:0000313" key="13">
    <source>
        <dbReference type="Proteomes" id="UP000516437"/>
    </source>
</evidence>
<evidence type="ECO:0000256" key="1">
    <source>
        <dbReference type="ARBA" id="ARBA00004271"/>
    </source>
</evidence>
<feature type="domain" description="Cupin type-1" evidence="11">
    <location>
        <begin position="1"/>
        <end position="109"/>
    </location>
</feature>
<sequence>MGAEFKNVRCWNLGFILIVIEGTMYVGFVTSNIYNRLFTKVLNNGDVFVFPVGLIHFQLSVGKTNALAFVSLSSHPGVITTTKANFGSNPLNNPDVLIKAFLVDKNVVNYL</sequence>
<feature type="binding site" evidence="8">
    <location>
        <position position="56"/>
    </location>
    <ligand>
        <name>Mn(2+)</name>
        <dbReference type="ChEBI" id="CHEBI:29035"/>
    </ligand>
</feature>
<keyword evidence="6" id="KW-0325">Glycoprotein</keyword>
<evidence type="ECO:0000256" key="2">
    <source>
        <dbReference type="ARBA" id="ARBA00007456"/>
    </source>
</evidence>
<feature type="transmembrane region" description="Helical" evidence="10">
    <location>
        <begin position="12"/>
        <end position="34"/>
    </location>
</feature>
<dbReference type="AlphaFoldDB" id="A0A6A1UTU8"/>
<dbReference type="InterPro" id="IPR006045">
    <property type="entry name" value="Cupin_1"/>
</dbReference>
<dbReference type="InterPro" id="IPR001929">
    <property type="entry name" value="Germin"/>
</dbReference>
<keyword evidence="5 8" id="KW-0479">Metal-binding</keyword>
<keyword evidence="13" id="KW-1185">Reference proteome</keyword>
<dbReference type="Pfam" id="PF00190">
    <property type="entry name" value="Cupin_1"/>
    <property type="match status" value="1"/>
</dbReference>
<dbReference type="OrthoDB" id="1921208at2759"/>
<dbReference type="GO" id="GO:0030145">
    <property type="term" value="F:manganese ion binding"/>
    <property type="evidence" value="ECO:0007669"/>
    <property type="project" value="UniProtKB-UniRule"/>
</dbReference>
<dbReference type="SMART" id="SM00835">
    <property type="entry name" value="Cupin_1"/>
    <property type="match status" value="1"/>
</dbReference>
<dbReference type="Proteomes" id="UP000516437">
    <property type="component" value="Chromosome 8"/>
</dbReference>
<name>A0A6A1UTU8_9ROSI</name>
<keyword evidence="10" id="KW-0812">Transmembrane</keyword>
<organism evidence="12 13">
    <name type="scientific">Morella rubra</name>
    <name type="common">Chinese bayberry</name>
    <dbReference type="NCBI Taxonomy" id="262757"/>
    <lineage>
        <taxon>Eukaryota</taxon>
        <taxon>Viridiplantae</taxon>
        <taxon>Streptophyta</taxon>
        <taxon>Embryophyta</taxon>
        <taxon>Tracheophyta</taxon>
        <taxon>Spermatophyta</taxon>
        <taxon>Magnoliopsida</taxon>
        <taxon>eudicotyledons</taxon>
        <taxon>Gunneridae</taxon>
        <taxon>Pentapetalae</taxon>
        <taxon>rosids</taxon>
        <taxon>fabids</taxon>
        <taxon>Fagales</taxon>
        <taxon>Myricaceae</taxon>
        <taxon>Morella</taxon>
    </lineage>
</organism>
<comment type="similarity">
    <text evidence="2 9">Belongs to the germin family.</text>
</comment>
<evidence type="ECO:0000256" key="8">
    <source>
        <dbReference type="PIRSR" id="PIRSR601929-2"/>
    </source>
</evidence>
<dbReference type="InterPro" id="IPR011051">
    <property type="entry name" value="RmlC_Cupin_sf"/>
</dbReference>
<accession>A0A6A1UTU8</accession>
<evidence type="ECO:0000256" key="10">
    <source>
        <dbReference type="SAM" id="Phobius"/>
    </source>
</evidence>
<gene>
    <name evidence="12" type="ORF">CJ030_MR8G011195</name>
</gene>
<keyword evidence="10" id="KW-0472">Membrane</keyword>
<protein>
    <recommendedName>
        <fullName evidence="9">Germin-like protein</fullName>
    </recommendedName>
</protein>
<dbReference type="InterPro" id="IPR014710">
    <property type="entry name" value="RmlC-like_jellyroll"/>
</dbReference>
<keyword evidence="7 8" id="KW-0464">Manganese</keyword>
<dbReference type="Gene3D" id="2.60.120.10">
    <property type="entry name" value="Jelly Rolls"/>
    <property type="match status" value="1"/>
</dbReference>
<keyword evidence="3 9" id="KW-0052">Apoplast</keyword>
<evidence type="ECO:0000313" key="12">
    <source>
        <dbReference type="EMBL" id="KAB1203743.1"/>
    </source>
</evidence>
<comment type="subcellular location">
    <subcellularLocation>
        <location evidence="1 9">Secreted</location>
        <location evidence="1 9">Extracellular space</location>
        <location evidence="1 9">Apoplast</location>
    </subcellularLocation>
</comment>
<evidence type="ECO:0000256" key="3">
    <source>
        <dbReference type="ARBA" id="ARBA00022523"/>
    </source>
</evidence>
<dbReference type="GO" id="GO:0048046">
    <property type="term" value="C:apoplast"/>
    <property type="evidence" value="ECO:0007669"/>
    <property type="project" value="UniProtKB-SubCell"/>
</dbReference>
<evidence type="ECO:0000256" key="7">
    <source>
        <dbReference type="ARBA" id="ARBA00023211"/>
    </source>
</evidence>
<evidence type="ECO:0000256" key="9">
    <source>
        <dbReference type="RuleBase" id="RU366015"/>
    </source>
</evidence>